<reference evidence="3" key="1">
    <citation type="submission" date="2022-01" db="EMBL/GenBank/DDBJ databases">
        <authorList>
            <person name="King R."/>
        </authorList>
    </citation>
    <scope>NUCLEOTIDE SEQUENCE</scope>
</reference>
<organism evidence="3 4">
    <name type="scientific">Chironomus riparius</name>
    <dbReference type="NCBI Taxonomy" id="315576"/>
    <lineage>
        <taxon>Eukaryota</taxon>
        <taxon>Metazoa</taxon>
        <taxon>Ecdysozoa</taxon>
        <taxon>Arthropoda</taxon>
        <taxon>Hexapoda</taxon>
        <taxon>Insecta</taxon>
        <taxon>Pterygota</taxon>
        <taxon>Neoptera</taxon>
        <taxon>Endopterygota</taxon>
        <taxon>Diptera</taxon>
        <taxon>Nematocera</taxon>
        <taxon>Chironomoidea</taxon>
        <taxon>Chironomidae</taxon>
        <taxon>Chironominae</taxon>
        <taxon>Chironomus</taxon>
    </lineage>
</organism>
<keyword evidence="2" id="KW-0812">Transmembrane</keyword>
<dbReference type="Proteomes" id="UP001153620">
    <property type="component" value="Chromosome 2"/>
</dbReference>
<evidence type="ECO:0000256" key="1">
    <source>
        <dbReference type="SAM" id="MobiDB-lite"/>
    </source>
</evidence>
<proteinExistence type="predicted"/>
<name>A0A9N9RVV8_9DIPT</name>
<evidence type="ECO:0000313" key="4">
    <source>
        <dbReference type="Proteomes" id="UP001153620"/>
    </source>
</evidence>
<dbReference type="AlphaFoldDB" id="A0A9N9RVV8"/>
<sequence length="188" mass="21621">MVFCLICDTRPSKPKATIKNAIELSSKQFPQLPKQGKVACNNVIEKSQAASYSSVISSQISYAEKLQEAVNIEGLFRKLTFAQEKLKKIPDIEKTINDFCNFVDELAETPNTNADRFKLFLKYDIAKTENQDSDDESEEKEKDEQMKEQEEDVLIKMQRRFNIYPTDGTYKIKIIAIIVFFGIVQVFK</sequence>
<keyword evidence="4" id="KW-1185">Reference proteome</keyword>
<gene>
    <name evidence="3" type="ORF">CHIRRI_LOCUS7239</name>
</gene>
<dbReference type="EMBL" id="OU895878">
    <property type="protein sequence ID" value="CAG9804349.1"/>
    <property type="molecule type" value="Genomic_DNA"/>
</dbReference>
<evidence type="ECO:0000256" key="2">
    <source>
        <dbReference type="SAM" id="Phobius"/>
    </source>
</evidence>
<keyword evidence="2" id="KW-0472">Membrane</keyword>
<feature type="transmembrane region" description="Helical" evidence="2">
    <location>
        <begin position="170"/>
        <end position="187"/>
    </location>
</feature>
<protein>
    <submittedName>
        <fullName evidence="3">Uncharacterized protein</fullName>
    </submittedName>
</protein>
<feature type="compositionally biased region" description="Basic and acidic residues" evidence="1">
    <location>
        <begin position="139"/>
        <end position="148"/>
    </location>
</feature>
<reference evidence="3" key="2">
    <citation type="submission" date="2022-10" db="EMBL/GenBank/DDBJ databases">
        <authorList>
            <consortium name="ENA_rothamsted_submissions"/>
            <consortium name="culmorum"/>
            <person name="King R."/>
        </authorList>
    </citation>
    <scope>NUCLEOTIDE SEQUENCE</scope>
</reference>
<accession>A0A9N9RVV8</accession>
<evidence type="ECO:0000313" key="3">
    <source>
        <dbReference type="EMBL" id="CAG9804349.1"/>
    </source>
</evidence>
<keyword evidence="2" id="KW-1133">Transmembrane helix</keyword>
<feature type="region of interest" description="Disordered" evidence="1">
    <location>
        <begin position="130"/>
        <end position="149"/>
    </location>
</feature>